<proteinExistence type="predicted"/>
<dbReference type="EMBL" id="BAABAH010000004">
    <property type="protein sequence ID" value="GAA3814665.1"/>
    <property type="molecule type" value="Genomic_DNA"/>
</dbReference>
<dbReference type="RefSeq" id="WP_344774119.1">
    <property type="nucleotide sequence ID" value="NZ_BAABAH010000004.1"/>
</dbReference>
<accession>A0ABP7IC87</accession>
<dbReference type="GO" id="GO:0008168">
    <property type="term" value="F:methyltransferase activity"/>
    <property type="evidence" value="ECO:0007669"/>
    <property type="project" value="UniProtKB-KW"/>
</dbReference>
<keyword evidence="2" id="KW-0489">Methyltransferase</keyword>
<dbReference type="Pfam" id="PF13649">
    <property type="entry name" value="Methyltransf_25"/>
    <property type="match status" value="1"/>
</dbReference>
<dbReference type="SUPFAM" id="SSF53335">
    <property type="entry name" value="S-adenosyl-L-methionine-dependent methyltransferases"/>
    <property type="match status" value="1"/>
</dbReference>
<comment type="caution">
    <text evidence="2">The sequence shown here is derived from an EMBL/GenBank/DDBJ whole genome shotgun (WGS) entry which is preliminary data.</text>
</comment>
<dbReference type="Proteomes" id="UP001501821">
    <property type="component" value="Unassembled WGS sequence"/>
</dbReference>
<sequence length="211" mass="22197">MSIASFELVFGHALRGEECHLVPPDGRPLRLPVEDWTATPDRSDLALLAHCSGATLDIGCGPGRLTAELAARGQVVLGIDVVGEAVGQARSRGGSALVRDVFDRVPGEGRWQTVLLADGNIGIGGDPSGLLERVRQLLDPRGHVVVEVAGPGVPTRTVPVRLQCSCAQTGWFRWSVVGVDGVAALAASAGLALLGCYQHGVRWWAVLGETW</sequence>
<name>A0ABP7IC87_9ACTN</name>
<evidence type="ECO:0000313" key="3">
    <source>
        <dbReference type="Proteomes" id="UP001501821"/>
    </source>
</evidence>
<gene>
    <name evidence="2" type="ORF">GCM10022242_16020</name>
</gene>
<keyword evidence="2" id="KW-0808">Transferase</keyword>
<reference evidence="3" key="1">
    <citation type="journal article" date="2019" name="Int. J. Syst. Evol. Microbiol.">
        <title>The Global Catalogue of Microorganisms (GCM) 10K type strain sequencing project: providing services to taxonomists for standard genome sequencing and annotation.</title>
        <authorList>
            <consortium name="The Broad Institute Genomics Platform"/>
            <consortium name="The Broad Institute Genome Sequencing Center for Infectious Disease"/>
            <person name="Wu L."/>
            <person name="Ma J."/>
        </authorList>
    </citation>
    <scope>NUCLEOTIDE SEQUENCE [LARGE SCALE GENOMIC DNA]</scope>
    <source>
        <strain evidence="3">JCM 16953</strain>
    </source>
</reference>
<protein>
    <submittedName>
        <fullName evidence="2">Class I SAM-dependent methyltransferase</fullName>
    </submittedName>
</protein>
<dbReference type="GO" id="GO:0032259">
    <property type="term" value="P:methylation"/>
    <property type="evidence" value="ECO:0007669"/>
    <property type="project" value="UniProtKB-KW"/>
</dbReference>
<dbReference type="Gene3D" id="3.40.50.150">
    <property type="entry name" value="Vaccinia Virus protein VP39"/>
    <property type="match status" value="1"/>
</dbReference>
<dbReference type="InterPro" id="IPR029063">
    <property type="entry name" value="SAM-dependent_MTases_sf"/>
</dbReference>
<feature type="domain" description="Methyltransferase" evidence="1">
    <location>
        <begin position="56"/>
        <end position="142"/>
    </location>
</feature>
<dbReference type="CDD" id="cd02440">
    <property type="entry name" value="AdoMet_MTases"/>
    <property type="match status" value="1"/>
</dbReference>
<evidence type="ECO:0000259" key="1">
    <source>
        <dbReference type="Pfam" id="PF13649"/>
    </source>
</evidence>
<dbReference type="InterPro" id="IPR041698">
    <property type="entry name" value="Methyltransf_25"/>
</dbReference>
<organism evidence="2 3">
    <name type="scientific">Nocardioides panacisoli</name>
    <dbReference type="NCBI Taxonomy" id="627624"/>
    <lineage>
        <taxon>Bacteria</taxon>
        <taxon>Bacillati</taxon>
        <taxon>Actinomycetota</taxon>
        <taxon>Actinomycetes</taxon>
        <taxon>Propionibacteriales</taxon>
        <taxon>Nocardioidaceae</taxon>
        <taxon>Nocardioides</taxon>
    </lineage>
</organism>
<evidence type="ECO:0000313" key="2">
    <source>
        <dbReference type="EMBL" id="GAA3814665.1"/>
    </source>
</evidence>
<keyword evidence="3" id="KW-1185">Reference proteome</keyword>